<name>A0ABT2Y6Z8_9MOLU</name>
<evidence type="ECO:0000313" key="3">
    <source>
        <dbReference type="Proteomes" id="UP001177160"/>
    </source>
</evidence>
<evidence type="ECO:0000313" key="2">
    <source>
        <dbReference type="EMBL" id="MCV2232514.1"/>
    </source>
</evidence>
<dbReference type="RefSeq" id="WP_263608702.1">
    <property type="nucleotide sequence ID" value="NZ_JAOVQM010000005.1"/>
</dbReference>
<comment type="caution">
    <text evidence="2">The sequence shown here is derived from an EMBL/GenBank/DDBJ whole genome shotgun (WGS) entry which is preliminary data.</text>
</comment>
<reference evidence="2" key="1">
    <citation type="submission" date="2022-09" db="EMBL/GenBank/DDBJ databases">
        <title>Novel Mycoplasma species identified in domestic and wild animals.</title>
        <authorList>
            <person name="Volokhov D.V."/>
            <person name="Furtak V.A."/>
            <person name="Zagorodnyaya T.A."/>
        </authorList>
    </citation>
    <scope>NUCLEOTIDE SEQUENCE</scope>
    <source>
        <strain evidence="2">Oakley</strain>
    </source>
</reference>
<dbReference type="PROSITE" id="PS51257">
    <property type="entry name" value="PROKAR_LIPOPROTEIN"/>
    <property type="match status" value="1"/>
</dbReference>
<keyword evidence="1" id="KW-0732">Signal</keyword>
<dbReference type="Proteomes" id="UP001177160">
    <property type="component" value="Unassembled WGS sequence"/>
</dbReference>
<evidence type="ECO:0000256" key="1">
    <source>
        <dbReference type="SAM" id="SignalP"/>
    </source>
</evidence>
<sequence>MKKYILICLWVLGGLALYGCNQNTGPICNDNESLIDGKCVINRTDFENKLYNTAQLANVSVEWVVTLGEETSTSILKFDGSKSSVQAGNHMEYFETVGSSLYRYYPTTSGYQRETIEFNTNTPIQFFDTLKESDFTLLDSRYLLNYGTYPSIEAFVQTYDDEATYANFELAVDTFITQIKLDIIVGDLVYKLILNYYDYNQTTVEVPTYVS</sequence>
<feature type="signal peptide" evidence="1">
    <location>
        <begin position="1"/>
        <end position="18"/>
    </location>
</feature>
<proteinExistence type="predicted"/>
<gene>
    <name evidence="2" type="ORF">N7548_06710</name>
</gene>
<feature type="chain" id="PRO_5047097397" evidence="1">
    <location>
        <begin position="19"/>
        <end position="211"/>
    </location>
</feature>
<organism evidence="2 3">
    <name type="scientific">Paracholeplasma manati</name>
    <dbReference type="NCBI Taxonomy" id="591373"/>
    <lineage>
        <taxon>Bacteria</taxon>
        <taxon>Bacillati</taxon>
        <taxon>Mycoplasmatota</taxon>
        <taxon>Mollicutes</taxon>
        <taxon>Acholeplasmatales</taxon>
        <taxon>Acholeplasmataceae</taxon>
        <taxon>Paracholeplasma</taxon>
    </lineage>
</organism>
<accession>A0ABT2Y6Z8</accession>
<dbReference type="EMBL" id="JAOVQM010000005">
    <property type="protein sequence ID" value="MCV2232514.1"/>
    <property type="molecule type" value="Genomic_DNA"/>
</dbReference>
<keyword evidence="3" id="KW-1185">Reference proteome</keyword>
<protein>
    <submittedName>
        <fullName evidence="2">Uncharacterized protein</fullName>
    </submittedName>
</protein>